<keyword evidence="4" id="KW-1185">Reference proteome</keyword>
<dbReference type="InterPro" id="IPR008963">
    <property type="entry name" value="Purple_acid_Pase-like_N"/>
</dbReference>
<dbReference type="GO" id="GO:0046872">
    <property type="term" value="F:metal ion binding"/>
    <property type="evidence" value="ECO:0007669"/>
    <property type="project" value="InterPro"/>
</dbReference>
<evidence type="ECO:0000259" key="2">
    <source>
        <dbReference type="Pfam" id="PF00149"/>
    </source>
</evidence>
<reference evidence="3 4" key="2">
    <citation type="submission" date="2018-03" db="EMBL/GenBank/DDBJ databases">
        <authorList>
            <person name="Keele B.F."/>
        </authorList>
    </citation>
    <scope>NUCLEOTIDE SEQUENCE [LARGE SCALE GENOMIC DNA]</scope>
    <source>
        <strain evidence="3 4">CCALA 016</strain>
    </source>
</reference>
<gene>
    <name evidence="3" type="ORF">C7H19_09075</name>
</gene>
<accession>A0A2T1LZ61</accession>
<dbReference type="GO" id="GO:0003993">
    <property type="term" value="F:acid phosphatase activity"/>
    <property type="evidence" value="ECO:0007669"/>
    <property type="project" value="InterPro"/>
</dbReference>
<dbReference type="AlphaFoldDB" id="A0A2T1LZ61"/>
<evidence type="ECO:0000313" key="4">
    <source>
        <dbReference type="Proteomes" id="UP000239001"/>
    </source>
</evidence>
<sequence length="520" mass="59433">MTSLLSDPFLQLPTENSVRVVWFTEFAGIQHYVVYGENLEHLATATTTQLTRVREDNQSKVTPVYDTVTQRKIWRHEAEVSEIIAGKRLPYRVVSKNDLEVIESKIFTLSALPIPETPLKILLTSDHQLMPMTAANLQKVCETIGIDAVFFAGDLVNISDRASEWFDDNRGGAFFPCLQGHAHYELQSTIYQGGEIIQHVPLYPAIGNHEVMGRFSTTKGLNEQFYDAVPRFNGLDKDNSFNTDTYEEIFTLPGNKRYYAVTFGDIRLVVLYVTNVWRSPSLDSNIKGRYQEAEQDLDYPESWGYGQHIFESISRESQQYQWLEKELNSIEFRKAKYKIVMFHHPPHTLGANIVPPYTAPIQNIERDENNKILAIRYDYPKEKDYIIQDLIPLLEASGVHLVFYGHSHLWNRFRSSKGTHFLESSNVGNSYGAYVGDLKRPIPNNSVYAATGDPNGLDPIIPTIAPIKDENNQPLPYIASNEITAFSIFDTEKGRVSSYYFDTRYPHSNIIQFDQFSLLS</sequence>
<dbReference type="InterPro" id="IPR029052">
    <property type="entry name" value="Metallo-depent_PP-like"/>
</dbReference>
<dbReference type="Pfam" id="PF00149">
    <property type="entry name" value="Metallophos"/>
    <property type="match status" value="1"/>
</dbReference>
<dbReference type="SUPFAM" id="SSF56300">
    <property type="entry name" value="Metallo-dependent phosphatases"/>
    <property type="match status" value="1"/>
</dbReference>
<dbReference type="PANTHER" id="PTHR22953:SF153">
    <property type="entry name" value="PURPLE ACID PHOSPHATASE"/>
    <property type="match status" value="1"/>
</dbReference>
<evidence type="ECO:0000313" key="3">
    <source>
        <dbReference type="EMBL" id="PSF37695.1"/>
    </source>
</evidence>
<dbReference type="Proteomes" id="UP000239001">
    <property type="component" value="Unassembled WGS sequence"/>
</dbReference>
<dbReference type="RefSeq" id="WP_106456560.1">
    <property type="nucleotide sequence ID" value="NZ_PXOH01000007.1"/>
</dbReference>
<keyword evidence="1" id="KW-0732">Signal</keyword>
<organism evidence="3 4">
    <name type="scientific">Aphanothece hegewaldii CCALA 016</name>
    <dbReference type="NCBI Taxonomy" id="2107694"/>
    <lineage>
        <taxon>Bacteria</taxon>
        <taxon>Bacillati</taxon>
        <taxon>Cyanobacteriota</taxon>
        <taxon>Cyanophyceae</taxon>
        <taxon>Oscillatoriophycideae</taxon>
        <taxon>Chroococcales</taxon>
        <taxon>Aphanothecaceae</taxon>
        <taxon>Aphanothece</taxon>
    </lineage>
</organism>
<dbReference type="OrthoDB" id="4427112at2"/>
<proteinExistence type="predicted"/>
<name>A0A2T1LZ61_9CHRO</name>
<feature type="domain" description="Calcineurin-like phosphoesterase" evidence="2">
    <location>
        <begin position="119"/>
        <end position="408"/>
    </location>
</feature>
<dbReference type="InterPro" id="IPR004843">
    <property type="entry name" value="Calcineurin-like_PHP"/>
</dbReference>
<dbReference type="Gene3D" id="3.60.21.10">
    <property type="match status" value="1"/>
</dbReference>
<reference evidence="3 4" key="1">
    <citation type="submission" date="2018-03" db="EMBL/GenBank/DDBJ databases">
        <title>The ancient ancestry and fast evolution of plastids.</title>
        <authorList>
            <person name="Moore K.R."/>
            <person name="Magnabosco C."/>
            <person name="Momper L."/>
            <person name="Gold D.A."/>
            <person name="Bosak T."/>
            <person name="Fournier G.P."/>
        </authorList>
    </citation>
    <scope>NUCLEOTIDE SEQUENCE [LARGE SCALE GENOMIC DNA]</scope>
    <source>
        <strain evidence="3 4">CCALA 016</strain>
    </source>
</reference>
<dbReference type="SUPFAM" id="SSF49363">
    <property type="entry name" value="Purple acid phosphatase, N-terminal domain"/>
    <property type="match status" value="1"/>
</dbReference>
<protein>
    <submittedName>
        <fullName evidence="3">Metallophosphoesterase</fullName>
    </submittedName>
</protein>
<dbReference type="PANTHER" id="PTHR22953">
    <property type="entry name" value="ACID PHOSPHATASE RELATED"/>
    <property type="match status" value="1"/>
</dbReference>
<dbReference type="InterPro" id="IPR039331">
    <property type="entry name" value="PAPs-like"/>
</dbReference>
<evidence type="ECO:0000256" key="1">
    <source>
        <dbReference type="ARBA" id="ARBA00022729"/>
    </source>
</evidence>
<comment type="caution">
    <text evidence="3">The sequence shown here is derived from an EMBL/GenBank/DDBJ whole genome shotgun (WGS) entry which is preliminary data.</text>
</comment>
<dbReference type="EMBL" id="PXOH01000007">
    <property type="protein sequence ID" value="PSF37695.1"/>
    <property type="molecule type" value="Genomic_DNA"/>
</dbReference>